<accession>A0A074M7Z1</accession>
<keyword evidence="1 2" id="KW-0378">Hydrolase</keyword>
<dbReference type="PANTHER" id="PTHR43546">
    <property type="entry name" value="UPF0173 METAL-DEPENDENT HYDROLASE MJ1163-RELATED"/>
    <property type="match status" value="1"/>
</dbReference>
<dbReference type="NCBIfam" id="NF001911">
    <property type="entry name" value="PRK00685.1"/>
    <property type="match status" value="1"/>
</dbReference>
<evidence type="ECO:0000313" key="5">
    <source>
        <dbReference type="Proteomes" id="UP000027931"/>
    </source>
</evidence>
<dbReference type="GO" id="GO:0016787">
    <property type="term" value="F:hydrolase activity"/>
    <property type="evidence" value="ECO:0007669"/>
    <property type="project" value="UniProtKB-UniRule"/>
</dbReference>
<protein>
    <recommendedName>
        <fullName evidence="2">UPF0173 metal-dependent hydrolase EL26_17385</fullName>
    </recommendedName>
</protein>
<evidence type="ECO:0000313" key="4">
    <source>
        <dbReference type="EMBL" id="KEO82082.1"/>
    </source>
</evidence>
<name>A0A074M7Z1_9BACL</name>
<dbReference type="EMBL" id="JMIR01000028">
    <property type="protein sequence ID" value="KEO82082.1"/>
    <property type="molecule type" value="Genomic_DNA"/>
</dbReference>
<feature type="domain" description="Metallo-beta-lactamase" evidence="3">
    <location>
        <begin position="7"/>
        <end position="192"/>
    </location>
</feature>
<dbReference type="SMART" id="SM00849">
    <property type="entry name" value="Lactamase_B"/>
    <property type="match status" value="1"/>
</dbReference>
<keyword evidence="5" id="KW-1185">Reference proteome</keyword>
<dbReference type="InterPro" id="IPR050114">
    <property type="entry name" value="UPF0173_UPF0282_UlaG_hydrolase"/>
</dbReference>
<dbReference type="InterPro" id="IPR001279">
    <property type="entry name" value="Metallo-B-lactamas"/>
</dbReference>
<comment type="similarity">
    <text evidence="2">Belongs to the UPF0173 family.</text>
</comment>
<dbReference type="AlphaFoldDB" id="A0A074M7Z1"/>
<dbReference type="STRING" id="1157490.EL26_17385"/>
<dbReference type="OrthoDB" id="9789133at2"/>
<evidence type="ECO:0000256" key="1">
    <source>
        <dbReference type="ARBA" id="ARBA00022801"/>
    </source>
</evidence>
<dbReference type="eggNOG" id="COG2220">
    <property type="taxonomic scope" value="Bacteria"/>
</dbReference>
<sequence length="228" mass="24297">MKLTYLGHSTFLVEADGKRVIIDPFLEHNPKATLKPADVKVDAVLLSHAHFDHIADALPIAKANDCPIITNFELSEYYAKHGVKSHGLSIGGGFNFDFGRVKLTLAFHGAGLDIPGKDIVYGGSPAGILLTMGGKTIYHAGDTGLFGDMKLIGEMNKLDAALLPIGDNFTMGPDDALVAASWLKAGVTVPMHFNTFPLIEQDPQAFVNRLSEFGLKGAALEPGASVEI</sequence>
<dbReference type="PANTHER" id="PTHR43546:SF3">
    <property type="entry name" value="UPF0173 METAL-DEPENDENT HYDROLASE MJ1163"/>
    <property type="match status" value="1"/>
</dbReference>
<dbReference type="RefSeq" id="WP_038091370.1">
    <property type="nucleotide sequence ID" value="NZ_JMIR01000028.1"/>
</dbReference>
<comment type="caution">
    <text evidence="4">The sequence shown here is derived from an EMBL/GenBank/DDBJ whole genome shotgun (WGS) entry which is preliminary data.</text>
</comment>
<dbReference type="Pfam" id="PF12706">
    <property type="entry name" value="Lactamase_B_2"/>
    <property type="match status" value="1"/>
</dbReference>
<reference evidence="4 5" key="1">
    <citation type="journal article" date="2013" name="Int. J. Syst. Evol. Microbiol.">
        <title>Tumebacillus flagellatus sp. nov., an alpha-amylase/pullulanase-producing bacterium isolated from cassava wastewater.</title>
        <authorList>
            <person name="Wang Q."/>
            <person name="Xie N."/>
            <person name="Qin Y."/>
            <person name="Shen N."/>
            <person name="Zhu J."/>
            <person name="Mi H."/>
            <person name="Huang R."/>
        </authorList>
    </citation>
    <scope>NUCLEOTIDE SEQUENCE [LARGE SCALE GENOMIC DNA]</scope>
    <source>
        <strain evidence="4 5">GST4</strain>
    </source>
</reference>
<dbReference type="Proteomes" id="UP000027931">
    <property type="component" value="Unassembled WGS sequence"/>
</dbReference>
<dbReference type="HAMAP" id="MF_00457">
    <property type="entry name" value="UPF0173"/>
    <property type="match status" value="1"/>
</dbReference>
<dbReference type="InterPro" id="IPR036866">
    <property type="entry name" value="RibonucZ/Hydroxyglut_hydro"/>
</dbReference>
<proteinExistence type="inferred from homology"/>
<dbReference type="InterPro" id="IPR022877">
    <property type="entry name" value="UPF0173"/>
</dbReference>
<evidence type="ECO:0000259" key="3">
    <source>
        <dbReference type="SMART" id="SM00849"/>
    </source>
</evidence>
<dbReference type="Gene3D" id="3.60.15.10">
    <property type="entry name" value="Ribonuclease Z/Hydroxyacylglutathione hydrolase-like"/>
    <property type="match status" value="1"/>
</dbReference>
<gene>
    <name evidence="4" type="ORF">EL26_17385</name>
</gene>
<evidence type="ECO:0000256" key="2">
    <source>
        <dbReference type="HAMAP-Rule" id="MF_00457"/>
    </source>
</evidence>
<organism evidence="4 5">
    <name type="scientific">Tumebacillus flagellatus</name>
    <dbReference type="NCBI Taxonomy" id="1157490"/>
    <lineage>
        <taxon>Bacteria</taxon>
        <taxon>Bacillati</taxon>
        <taxon>Bacillota</taxon>
        <taxon>Bacilli</taxon>
        <taxon>Bacillales</taxon>
        <taxon>Alicyclobacillaceae</taxon>
        <taxon>Tumebacillus</taxon>
    </lineage>
</organism>
<dbReference type="SUPFAM" id="SSF56281">
    <property type="entry name" value="Metallo-hydrolase/oxidoreductase"/>
    <property type="match status" value="1"/>
</dbReference>